<evidence type="ECO:0000259" key="7">
    <source>
        <dbReference type="PROSITE" id="PS50048"/>
    </source>
</evidence>
<keyword evidence="5" id="KW-0539">Nucleus</keyword>
<dbReference type="CDD" id="cd00067">
    <property type="entry name" value="GAL4"/>
    <property type="match status" value="1"/>
</dbReference>
<dbReference type="Proteomes" id="UP001055172">
    <property type="component" value="Unassembled WGS sequence"/>
</dbReference>
<evidence type="ECO:0000313" key="9">
    <source>
        <dbReference type="Proteomes" id="UP001055172"/>
    </source>
</evidence>
<dbReference type="InterPro" id="IPR036864">
    <property type="entry name" value="Zn2-C6_fun-type_DNA-bd_sf"/>
</dbReference>
<feature type="compositionally biased region" description="Basic and acidic residues" evidence="6">
    <location>
        <begin position="94"/>
        <end position="108"/>
    </location>
</feature>
<reference evidence="8 9" key="1">
    <citation type="submission" date="2021-07" db="EMBL/GenBank/DDBJ databases">
        <title>Genome data of Colletotrichum spaethianum.</title>
        <authorList>
            <person name="Utami Y.D."/>
            <person name="Hiruma K."/>
        </authorList>
    </citation>
    <scope>NUCLEOTIDE SEQUENCE [LARGE SCALE GENOMIC DNA]</scope>
    <source>
        <strain evidence="8 9">MAFF 242679</strain>
    </source>
</reference>
<keyword evidence="4" id="KW-0804">Transcription</keyword>
<keyword evidence="2" id="KW-0805">Transcription regulation</keyword>
<dbReference type="SUPFAM" id="SSF57701">
    <property type="entry name" value="Zn2/Cys6 DNA-binding domain"/>
    <property type="match status" value="1"/>
</dbReference>
<dbReference type="InterPro" id="IPR051089">
    <property type="entry name" value="prtT"/>
</dbReference>
<name>A0AA37GMK8_9PEZI</name>
<evidence type="ECO:0000256" key="1">
    <source>
        <dbReference type="ARBA" id="ARBA00004123"/>
    </source>
</evidence>
<dbReference type="AlphaFoldDB" id="A0AA37GMK8"/>
<dbReference type="GO" id="GO:0000981">
    <property type="term" value="F:DNA-binding transcription factor activity, RNA polymerase II-specific"/>
    <property type="evidence" value="ECO:0007669"/>
    <property type="project" value="InterPro"/>
</dbReference>
<organism evidence="8 9">
    <name type="scientific">Colletotrichum liriopes</name>
    <dbReference type="NCBI Taxonomy" id="708192"/>
    <lineage>
        <taxon>Eukaryota</taxon>
        <taxon>Fungi</taxon>
        <taxon>Dikarya</taxon>
        <taxon>Ascomycota</taxon>
        <taxon>Pezizomycotina</taxon>
        <taxon>Sordariomycetes</taxon>
        <taxon>Hypocreomycetidae</taxon>
        <taxon>Glomerellales</taxon>
        <taxon>Glomerellaceae</taxon>
        <taxon>Colletotrichum</taxon>
        <taxon>Colletotrichum spaethianum species complex</taxon>
    </lineage>
</organism>
<keyword evidence="9" id="KW-1185">Reference proteome</keyword>
<dbReference type="Pfam" id="PF00172">
    <property type="entry name" value="Zn_clus"/>
    <property type="match status" value="1"/>
</dbReference>
<dbReference type="GO" id="GO:0000976">
    <property type="term" value="F:transcription cis-regulatory region binding"/>
    <property type="evidence" value="ECO:0007669"/>
    <property type="project" value="TreeGrafter"/>
</dbReference>
<accession>A0AA37GMK8</accession>
<evidence type="ECO:0000256" key="5">
    <source>
        <dbReference type="ARBA" id="ARBA00023242"/>
    </source>
</evidence>
<feature type="region of interest" description="Disordered" evidence="6">
    <location>
        <begin position="84"/>
        <end position="114"/>
    </location>
</feature>
<dbReference type="GO" id="GO:0008270">
    <property type="term" value="F:zinc ion binding"/>
    <property type="evidence" value="ECO:0007669"/>
    <property type="project" value="InterPro"/>
</dbReference>
<evidence type="ECO:0000256" key="2">
    <source>
        <dbReference type="ARBA" id="ARBA00023015"/>
    </source>
</evidence>
<comment type="subcellular location">
    <subcellularLocation>
        <location evidence="1">Nucleus</location>
    </subcellularLocation>
</comment>
<evidence type="ECO:0000256" key="4">
    <source>
        <dbReference type="ARBA" id="ARBA00023163"/>
    </source>
</evidence>
<feature type="domain" description="Zn(2)-C6 fungal-type" evidence="7">
    <location>
        <begin position="13"/>
        <end position="46"/>
    </location>
</feature>
<keyword evidence="3" id="KW-0238">DNA-binding</keyword>
<evidence type="ECO:0000313" key="8">
    <source>
        <dbReference type="EMBL" id="GJC83793.1"/>
    </source>
</evidence>
<protein>
    <submittedName>
        <fullName evidence="8">Fusaric acid cluster transcription factor FUB10</fullName>
    </submittedName>
</protein>
<sequence>MTSTAHPNQRRSACERCRRQKLRCSRQDTDENRCSRCAKLGVECVAGQQRRIGRPLLATATGRAKPATQSEDSQIISLDDAATVGTAPSTGNESHARPTVDLDLRDEPSTASTTVTAHDASAFNPDVTIGALFDDIPWGDGMALETHPSVSFANLEAQAGLVETHHRSAWIPARPPGIDPVVQHEALVKLSKLNLDLHSHLAKIAIDKERIDFCSFAHPASPLALAVSP</sequence>
<dbReference type="PROSITE" id="PS50048">
    <property type="entry name" value="ZN2_CY6_FUNGAL_2"/>
    <property type="match status" value="1"/>
</dbReference>
<dbReference type="Gene3D" id="4.10.240.10">
    <property type="entry name" value="Zn(2)-C6 fungal-type DNA-binding domain"/>
    <property type="match status" value="1"/>
</dbReference>
<proteinExistence type="predicted"/>
<comment type="caution">
    <text evidence="8">The sequence shown here is derived from an EMBL/GenBank/DDBJ whole genome shotgun (WGS) entry which is preliminary data.</text>
</comment>
<dbReference type="GO" id="GO:0005634">
    <property type="term" value="C:nucleus"/>
    <property type="evidence" value="ECO:0007669"/>
    <property type="project" value="UniProtKB-SubCell"/>
</dbReference>
<evidence type="ECO:0000256" key="3">
    <source>
        <dbReference type="ARBA" id="ARBA00023125"/>
    </source>
</evidence>
<dbReference type="SMART" id="SM00066">
    <property type="entry name" value="GAL4"/>
    <property type="match status" value="1"/>
</dbReference>
<dbReference type="InterPro" id="IPR001138">
    <property type="entry name" value="Zn2Cys6_DnaBD"/>
</dbReference>
<evidence type="ECO:0000256" key="6">
    <source>
        <dbReference type="SAM" id="MobiDB-lite"/>
    </source>
</evidence>
<dbReference type="PANTHER" id="PTHR31845:SF17">
    <property type="entry name" value="ZN(II)2CYS6 TRANSCRIPTION FACTOR (EUROFUNG)"/>
    <property type="match status" value="1"/>
</dbReference>
<dbReference type="PROSITE" id="PS00463">
    <property type="entry name" value="ZN2_CY6_FUNGAL_1"/>
    <property type="match status" value="1"/>
</dbReference>
<dbReference type="EMBL" id="BPPX01000012">
    <property type="protein sequence ID" value="GJC83793.1"/>
    <property type="molecule type" value="Genomic_DNA"/>
</dbReference>
<gene>
    <name evidence="8" type="ORF">ColLi_06631</name>
</gene>
<dbReference type="PANTHER" id="PTHR31845">
    <property type="entry name" value="FINGER DOMAIN PROTEIN, PUTATIVE-RELATED"/>
    <property type="match status" value="1"/>
</dbReference>